<dbReference type="GO" id="GO:0000271">
    <property type="term" value="P:polysaccharide biosynthetic process"/>
    <property type="evidence" value="ECO:0007669"/>
    <property type="project" value="UniProtKB-KW"/>
</dbReference>
<evidence type="ECO:0000256" key="4">
    <source>
        <dbReference type="ARBA" id="ARBA00022692"/>
    </source>
</evidence>
<feature type="domain" description="Bacterial sugar transferase" evidence="9">
    <location>
        <begin position="269"/>
        <end position="455"/>
    </location>
</feature>
<accession>A0A840AJ65</accession>
<keyword evidence="4 8" id="KW-0812">Transmembrane</keyword>
<dbReference type="GO" id="GO:0016780">
    <property type="term" value="F:phosphotransferase activity, for other substituted phosphate groups"/>
    <property type="evidence" value="ECO:0007669"/>
    <property type="project" value="TreeGrafter"/>
</dbReference>
<dbReference type="InterPro" id="IPR003362">
    <property type="entry name" value="Bact_transf"/>
</dbReference>
<comment type="caution">
    <text evidence="10">The sequence shown here is derived from an EMBL/GenBank/DDBJ whole genome shotgun (WGS) entry which is preliminary data.</text>
</comment>
<dbReference type="Pfam" id="PF13727">
    <property type="entry name" value="CoA_binding_3"/>
    <property type="match status" value="1"/>
</dbReference>
<evidence type="ECO:0000313" key="11">
    <source>
        <dbReference type="Proteomes" id="UP000553193"/>
    </source>
</evidence>
<evidence type="ECO:0000256" key="5">
    <source>
        <dbReference type="ARBA" id="ARBA00022989"/>
    </source>
</evidence>
<protein>
    <submittedName>
        <fullName evidence="10">Putative colanic acid biosynthesis UDP-glucose lipid carrier transferase</fullName>
    </submittedName>
</protein>
<evidence type="ECO:0000259" key="9">
    <source>
        <dbReference type="Pfam" id="PF02397"/>
    </source>
</evidence>
<feature type="transmembrane region" description="Helical" evidence="8">
    <location>
        <begin position="32"/>
        <end position="53"/>
    </location>
</feature>
<sequence>MALLRQATGLADLLALALAGLVWMRAGPTPLAFSPLEGALIAFLLPMMTFLLMRAFGPVHLGQMLRLPWTVLEAMAYPALVGLAAVLLALAALGGQAAHALVLWPALAGMLLMASRLLVSTAAQFGVRQGWLRRRIAIIGASEEAEGLIADLTAPENVEPPDLVGIFDDRDATRRPAALHGLPVRGDVRALAGLAARERIDVIVIALPMRRAIDILRVIQQVQWLSSDVMVMLGGDNAAPQGAPRPLIAGRPALRLVRAPVPGAAILVKGALDKLLAAGLSLVVLPILALAAIAIRLESPGPVLFRQRRVGQFGRPFEVLKLRTLRLDPADDGRRGVREGDRRITRVGAFLRATCIDEMPQVINVLRGEMSFVGPRPHVPGIEVAGLPMEEIVPGYGARHRLKPGITGWAQVNGLSGTIAGPAMAREVVGHDLAYLSEWSLWLDLRILARTAAVFMLGRDAFEARRHDWRDV</sequence>
<dbReference type="EMBL" id="JACIDJ010000008">
    <property type="protein sequence ID" value="MBB3900085.1"/>
    <property type="molecule type" value="Genomic_DNA"/>
</dbReference>
<proteinExistence type="inferred from homology"/>
<feature type="transmembrane region" description="Helical" evidence="8">
    <location>
        <begin position="275"/>
        <end position="297"/>
    </location>
</feature>
<dbReference type="NCBIfam" id="TIGR03025">
    <property type="entry name" value="EPS_sugtrans"/>
    <property type="match status" value="1"/>
</dbReference>
<dbReference type="SUPFAM" id="SSF51735">
    <property type="entry name" value="NAD(P)-binding Rossmann-fold domains"/>
    <property type="match status" value="1"/>
</dbReference>
<dbReference type="InterPro" id="IPR017475">
    <property type="entry name" value="EPS_sugar_tfrase"/>
</dbReference>
<evidence type="ECO:0000256" key="2">
    <source>
        <dbReference type="ARBA" id="ARBA00006464"/>
    </source>
</evidence>
<feature type="transmembrane region" description="Helical" evidence="8">
    <location>
        <begin position="74"/>
        <end position="95"/>
    </location>
</feature>
<organism evidence="10 11">
    <name type="scientific">Roseococcus suduntuyensis</name>
    <dbReference type="NCBI Taxonomy" id="455361"/>
    <lineage>
        <taxon>Bacteria</taxon>
        <taxon>Pseudomonadati</taxon>
        <taxon>Pseudomonadota</taxon>
        <taxon>Alphaproteobacteria</taxon>
        <taxon>Acetobacterales</taxon>
        <taxon>Roseomonadaceae</taxon>
        <taxon>Roseococcus</taxon>
    </lineage>
</organism>
<comment type="similarity">
    <text evidence="2">Belongs to the bacterial sugar transferase family.</text>
</comment>
<evidence type="ECO:0000256" key="7">
    <source>
        <dbReference type="ARBA" id="ARBA00023169"/>
    </source>
</evidence>
<evidence type="ECO:0000256" key="6">
    <source>
        <dbReference type="ARBA" id="ARBA00023136"/>
    </source>
</evidence>
<feature type="transmembrane region" description="Helical" evidence="8">
    <location>
        <begin position="7"/>
        <end position="26"/>
    </location>
</feature>
<feature type="transmembrane region" description="Helical" evidence="8">
    <location>
        <begin position="101"/>
        <end position="125"/>
    </location>
</feature>
<gene>
    <name evidence="10" type="ORF">GGQ83_003555</name>
</gene>
<keyword evidence="7" id="KW-0270">Exopolysaccharide synthesis</keyword>
<dbReference type="PANTHER" id="PTHR30576:SF0">
    <property type="entry name" value="UNDECAPRENYL-PHOSPHATE N-ACETYLGALACTOSAMINYL 1-PHOSPHATE TRANSFERASE-RELATED"/>
    <property type="match status" value="1"/>
</dbReference>
<reference evidence="10 11" key="1">
    <citation type="submission" date="2020-08" db="EMBL/GenBank/DDBJ databases">
        <title>Genomic Encyclopedia of Type Strains, Phase IV (KMG-IV): sequencing the most valuable type-strain genomes for metagenomic binning, comparative biology and taxonomic classification.</title>
        <authorList>
            <person name="Goeker M."/>
        </authorList>
    </citation>
    <scope>NUCLEOTIDE SEQUENCE [LARGE SCALE GENOMIC DNA]</scope>
    <source>
        <strain evidence="10 11">DSM 19979</strain>
    </source>
</reference>
<keyword evidence="6 8" id="KW-0472">Membrane</keyword>
<dbReference type="Gene3D" id="3.40.50.720">
    <property type="entry name" value="NAD(P)-binding Rossmann-like Domain"/>
    <property type="match status" value="1"/>
</dbReference>
<evidence type="ECO:0000256" key="3">
    <source>
        <dbReference type="ARBA" id="ARBA00022679"/>
    </source>
</evidence>
<evidence type="ECO:0000256" key="1">
    <source>
        <dbReference type="ARBA" id="ARBA00004141"/>
    </source>
</evidence>
<dbReference type="GO" id="GO:0016020">
    <property type="term" value="C:membrane"/>
    <property type="evidence" value="ECO:0007669"/>
    <property type="project" value="UniProtKB-SubCell"/>
</dbReference>
<dbReference type="AlphaFoldDB" id="A0A840AJ65"/>
<evidence type="ECO:0000313" key="10">
    <source>
        <dbReference type="EMBL" id="MBB3900085.1"/>
    </source>
</evidence>
<keyword evidence="3 10" id="KW-0808">Transferase</keyword>
<dbReference type="InterPro" id="IPR036291">
    <property type="entry name" value="NAD(P)-bd_dom_sf"/>
</dbReference>
<dbReference type="PANTHER" id="PTHR30576">
    <property type="entry name" value="COLANIC BIOSYNTHESIS UDP-GLUCOSE LIPID CARRIER TRANSFERASE"/>
    <property type="match status" value="1"/>
</dbReference>
<keyword evidence="11" id="KW-1185">Reference proteome</keyword>
<dbReference type="Pfam" id="PF02397">
    <property type="entry name" value="Bac_transf"/>
    <property type="match status" value="1"/>
</dbReference>
<comment type="subcellular location">
    <subcellularLocation>
        <location evidence="1">Membrane</location>
        <topology evidence="1">Multi-pass membrane protein</topology>
    </subcellularLocation>
</comment>
<name>A0A840AJ65_9PROT</name>
<keyword evidence="5 8" id="KW-1133">Transmembrane helix</keyword>
<dbReference type="Proteomes" id="UP000553193">
    <property type="component" value="Unassembled WGS sequence"/>
</dbReference>
<dbReference type="RefSeq" id="WP_184386320.1">
    <property type="nucleotide sequence ID" value="NZ_JACIDJ010000008.1"/>
</dbReference>
<evidence type="ECO:0000256" key="8">
    <source>
        <dbReference type="SAM" id="Phobius"/>
    </source>
</evidence>